<dbReference type="FunFam" id="2.60.120.330:FF:000003">
    <property type="entry name" value="Gibberellin 20 oxidase 2"/>
    <property type="match status" value="1"/>
</dbReference>
<accession>A0A8T2RNB2</accession>
<protein>
    <recommendedName>
        <fullName evidence="7">Fe2OG dioxygenase domain-containing protein</fullName>
    </recommendedName>
</protein>
<evidence type="ECO:0000313" key="9">
    <source>
        <dbReference type="Proteomes" id="UP000825935"/>
    </source>
</evidence>
<dbReference type="SUPFAM" id="SSF51197">
    <property type="entry name" value="Clavaminate synthase-like"/>
    <property type="match status" value="1"/>
</dbReference>
<dbReference type="Proteomes" id="UP000825935">
    <property type="component" value="Chromosome 26"/>
</dbReference>
<dbReference type="Pfam" id="PF03171">
    <property type="entry name" value="2OG-FeII_Oxy"/>
    <property type="match status" value="1"/>
</dbReference>
<dbReference type="PANTHER" id="PTHR47990">
    <property type="entry name" value="2-OXOGLUTARATE (2OG) AND FE(II)-DEPENDENT OXYGENASE SUPERFAMILY PROTEIN-RELATED"/>
    <property type="match status" value="1"/>
</dbReference>
<feature type="domain" description="Fe2OG dioxygenase" evidence="7">
    <location>
        <begin position="212"/>
        <end position="312"/>
    </location>
</feature>
<dbReference type="InterPro" id="IPR050231">
    <property type="entry name" value="Iron_ascorbate_oxido_reductase"/>
</dbReference>
<evidence type="ECO:0000313" key="8">
    <source>
        <dbReference type="EMBL" id="KAH7296943.1"/>
    </source>
</evidence>
<dbReference type="OMA" id="YADAMNI"/>
<proteinExistence type="inferred from homology"/>
<dbReference type="GO" id="GO:0016491">
    <property type="term" value="F:oxidoreductase activity"/>
    <property type="evidence" value="ECO:0007669"/>
    <property type="project" value="UniProtKB-KW"/>
</dbReference>
<dbReference type="GO" id="GO:0009685">
    <property type="term" value="P:gibberellin metabolic process"/>
    <property type="evidence" value="ECO:0007669"/>
    <property type="project" value="UniProtKB-ARBA"/>
</dbReference>
<comment type="catalytic activity">
    <reaction evidence="5">
        <text>gibberellin A12 + 2 2-oxoglutarate + 3 O2 + H(+) = gibberellin A9 + 2 succinate + 3 CO2 + 2 H2O</text>
        <dbReference type="Rhea" id="RHEA:60772"/>
        <dbReference type="ChEBI" id="CHEBI:15377"/>
        <dbReference type="ChEBI" id="CHEBI:15378"/>
        <dbReference type="ChEBI" id="CHEBI:15379"/>
        <dbReference type="ChEBI" id="CHEBI:16526"/>
        <dbReference type="ChEBI" id="CHEBI:16810"/>
        <dbReference type="ChEBI" id="CHEBI:30031"/>
        <dbReference type="ChEBI" id="CHEBI:58627"/>
        <dbReference type="ChEBI" id="CHEBI:73255"/>
    </reaction>
    <physiologicalReaction direction="left-to-right" evidence="5">
        <dbReference type="Rhea" id="RHEA:60773"/>
    </physiologicalReaction>
</comment>
<dbReference type="Pfam" id="PF14226">
    <property type="entry name" value="DIOX_N"/>
    <property type="match status" value="1"/>
</dbReference>
<dbReference type="InterPro" id="IPR005123">
    <property type="entry name" value="Oxoglu/Fe-dep_dioxygenase_dom"/>
</dbReference>
<keyword evidence="2 6" id="KW-0479">Metal-binding</keyword>
<reference evidence="8" key="1">
    <citation type="submission" date="2021-08" db="EMBL/GenBank/DDBJ databases">
        <title>WGS assembly of Ceratopteris richardii.</title>
        <authorList>
            <person name="Marchant D.B."/>
            <person name="Chen G."/>
            <person name="Jenkins J."/>
            <person name="Shu S."/>
            <person name="Leebens-Mack J."/>
            <person name="Grimwood J."/>
            <person name="Schmutz J."/>
            <person name="Soltis P."/>
            <person name="Soltis D."/>
            <person name="Chen Z.-H."/>
        </authorList>
    </citation>
    <scope>NUCLEOTIDE SEQUENCE</scope>
    <source>
        <strain evidence="8">Whitten #5841</strain>
        <tissue evidence="8">Leaf</tissue>
    </source>
</reference>
<name>A0A8T2RNB2_CERRI</name>
<dbReference type="InterPro" id="IPR044861">
    <property type="entry name" value="IPNS-like_FE2OG_OXY"/>
</dbReference>
<dbReference type="Gene3D" id="2.60.120.330">
    <property type="entry name" value="B-lactam Antibiotic, Isopenicillin N Synthase, Chain"/>
    <property type="match status" value="1"/>
</dbReference>
<dbReference type="InterPro" id="IPR027443">
    <property type="entry name" value="IPNS-like_sf"/>
</dbReference>
<dbReference type="OrthoDB" id="288590at2759"/>
<dbReference type="PROSITE" id="PS51471">
    <property type="entry name" value="FE2OG_OXY"/>
    <property type="match status" value="1"/>
</dbReference>
<keyword evidence="3 6" id="KW-0560">Oxidoreductase</keyword>
<dbReference type="PRINTS" id="PR00682">
    <property type="entry name" value="IPNSYNTHASE"/>
</dbReference>
<evidence type="ECO:0000256" key="4">
    <source>
        <dbReference type="ARBA" id="ARBA00023004"/>
    </source>
</evidence>
<dbReference type="EMBL" id="CM035431">
    <property type="protein sequence ID" value="KAH7296943.1"/>
    <property type="molecule type" value="Genomic_DNA"/>
</dbReference>
<comment type="cofactor">
    <cofactor evidence="1">
        <name>L-ascorbate</name>
        <dbReference type="ChEBI" id="CHEBI:38290"/>
    </cofactor>
</comment>
<dbReference type="InterPro" id="IPR026992">
    <property type="entry name" value="DIOX_N"/>
</dbReference>
<gene>
    <name evidence="8" type="ORF">KP509_26G046000</name>
</gene>
<dbReference type="AlphaFoldDB" id="A0A8T2RNB2"/>
<evidence type="ECO:0000259" key="7">
    <source>
        <dbReference type="PROSITE" id="PS51471"/>
    </source>
</evidence>
<comment type="caution">
    <text evidence="8">The sequence shown here is derived from an EMBL/GenBank/DDBJ whole genome shotgun (WGS) entry which is preliminary data.</text>
</comment>
<evidence type="ECO:0000256" key="1">
    <source>
        <dbReference type="ARBA" id="ARBA00001961"/>
    </source>
</evidence>
<sequence>MQSAPLSTPGCGANAAPMLEPSLFSASKIPAAFIWSEAIQENLENHQEKFIHVPTVDIALFRAPSTSQKVAQIAAQASADIGFFHVVNHGIDQKLIEKVHVHSRKFFELDLSNKQKASRLPNESFGYSSSFAGRFSSRLPWKETLSLQPSPVSNIPLLLRKVLGDKHMESSSKIFTEYSREMVRVGLEIMEVLAMGLGLDRASLRTYFERPDNSSILRLNYYPPCQQPGLTFGTGPHTDPTALTLLHQDNVSGLQVLHKGIWSTVSPCRHALVANIGDTLMALTNKRYKSCIHRALVNRMQPRLSMAFFFNPGFDTIVSPPEQLVNDANPRAFLDFTWAKFLYFTQSVHRSGVNNLDSFNSWLAGQT</sequence>
<evidence type="ECO:0000256" key="5">
    <source>
        <dbReference type="ARBA" id="ARBA00050508"/>
    </source>
</evidence>
<evidence type="ECO:0000256" key="3">
    <source>
        <dbReference type="ARBA" id="ARBA00023002"/>
    </source>
</evidence>
<dbReference type="GO" id="GO:0046872">
    <property type="term" value="F:metal ion binding"/>
    <property type="evidence" value="ECO:0007669"/>
    <property type="project" value="UniProtKB-KW"/>
</dbReference>
<organism evidence="8 9">
    <name type="scientific">Ceratopteris richardii</name>
    <name type="common">Triangle waterfern</name>
    <dbReference type="NCBI Taxonomy" id="49495"/>
    <lineage>
        <taxon>Eukaryota</taxon>
        <taxon>Viridiplantae</taxon>
        <taxon>Streptophyta</taxon>
        <taxon>Embryophyta</taxon>
        <taxon>Tracheophyta</taxon>
        <taxon>Polypodiopsida</taxon>
        <taxon>Polypodiidae</taxon>
        <taxon>Polypodiales</taxon>
        <taxon>Pteridineae</taxon>
        <taxon>Pteridaceae</taxon>
        <taxon>Parkerioideae</taxon>
        <taxon>Ceratopteris</taxon>
    </lineage>
</organism>
<comment type="similarity">
    <text evidence="6">Belongs to the iron/ascorbate-dependent oxidoreductase family.</text>
</comment>
<evidence type="ECO:0000256" key="2">
    <source>
        <dbReference type="ARBA" id="ARBA00022723"/>
    </source>
</evidence>
<keyword evidence="9" id="KW-1185">Reference proteome</keyword>
<keyword evidence="4 6" id="KW-0408">Iron</keyword>
<evidence type="ECO:0000256" key="6">
    <source>
        <dbReference type="RuleBase" id="RU003682"/>
    </source>
</evidence>